<dbReference type="AlphaFoldDB" id="A0A9W9XAV3"/>
<keyword evidence="7 9" id="KW-0503">Monooxygenase</keyword>
<protein>
    <submittedName>
        <fullName evidence="10">Benzoate 4-monooxygenase cytochrome P450</fullName>
    </submittedName>
</protein>
<sequence length="504" mass="57699">MSLIFTSVLIIFVYITTRTIYRLYFHPLSKFPGPKLAAVSYLPEVYYDVLKGGMYIWEIERMHDKYGTIVRINPREIHIKDPAFYDEIYTSGKRVRHKDPAFTVALLTPGAMASTNDHEQHRLRRALLNNFFSKRSVMDLEETIRGKVNMLRKRFVGACQEKVVLNIPSVFAALTADVITHYSHGKSLGYLDVPDFKNDMMEALDSLFRIFHINRFLPMLAVMLSRPPFWIIEVLGLPEGLFGEMIDARLRTRKRAADALNKKAKTTGRPETIFDALTAESVPKKERTLSRLVDEASVIFGAGTETTARALSVAAFYLARDKDLRQKLFDELTQVMPSPASQPKWAELERLPFLTGVIQEALRLSYGLSSRLARIAPTEALFYKSFVIPPGTPVSQSVYFVHHDPSIFPHPERFDPERWIRATEEGVNLRKYMVSFGKGSRQCLGMNLAYAEMYLTLAMFARNFDLELVDTKEENIKLGRDKGLPYPVKGRFSVRVRITEMFQT</sequence>
<reference evidence="10" key="2">
    <citation type="journal article" date="2023" name="IMA Fungus">
        <title>Comparative genomic study of the Penicillium genus elucidates a diverse pangenome and 15 lateral gene transfer events.</title>
        <authorList>
            <person name="Petersen C."/>
            <person name="Sorensen T."/>
            <person name="Nielsen M.R."/>
            <person name="Sondergaard T.E."/>
            <person name="Sorensen J.L."/>
            <person name="Fitzpatrick D.A."/>
            <person name="Frisvad J.C."/>
            <person name="Nielsen K.L."/>
        </authorList>
    </citation>
    <scope>NUCLEOTIDE SEQUENCE</scope>
    <source>
        <strain evidence="10">IBT 17660</strain>
    </source>
</reference>
<dbReference type="Gene3D" id="1.10.630.10">
    <property type="entry name" value="Cytochrome P450"/>
    <property type="match status" value="1"/>
</dbReference>
<evidence type="ECO:0000256" key="1">
    <source>
        <dbReference type="ARBA" id="ARBA00001971"/>
    </source>
</evidence>
<evidence type="ECO:0000256" key="6">
    <source>
        <dbReference type="ARBA" id="ARBA00023004"/>
    </source>
</evidence>
<comment type="cofactor">
    <cofactor evidence="1 8">
        <name>heme</name>
        <dbReference type="ChEBI" id="CHEBI:30413"/>
    </cofactor>
</comment>
<keyword evidence="3 8" id="KW-0349">Heme</keyword>
<dbReference type="InterPro" id="IPR017972">
    <property type="entry name" value="Cyt_P450_CS"/>
</dbReference>
<dbReference type="Proteomes" id="UP001147760">
    <property type="component" value="Unassembled WGS sequence"/>
</dbReference>
<proteinExistence type="inferred from homology"/>
<dbReference type="GO" id="GO:0043386">
    <property type="term" value="P:mycotoxin biosynthetic process"/>
    <property type="evidence" value="ECO:0007669"/>
    <property type="project" value="UniProtKB-ARBA"/>
</dbReference>
<evidence type="ECO:0000256" key="3">
    <source>
        <dbReference type="ARBA" id="ARBA00022617"/>
    </source>
</evidence>
<dbReference type="InterPro" id="IPR002401">
    <property type="entry name" value="Cyt_P450_E_grp-I"/>
</dbReference>
<gene>
    <name evidence="10" type="ORF">N7530_001777</name>
</gene>
<dbReference type="EMBL" id="JAPWDO010000001">
    <property type="protein sequence ID" value="KAJ5487477.1"/>
    <property type="molecule type" value="Genomic_DNA"/>
</dbReference>
<dbReference type="PANTHER" id="PTHR24305:SF157">
    <property type="entry name" value="N-ACETYLTRYPTOPHAN 6-HYDROXYLASE IVOC-RELATED"/>
    <property type="match status" value="1"/>
</dbReference>
<dbReference type="InterPro" id="IPR050121">
    <property type="entry name" value="Cytochrome_P450_monoxygenase"/>
</dbReference>
<evidence type="ECO:0000256" key="7">
    <source>
        <dbReference type="ARBA" id="ARBA00023033"/>
    </source>
</evidence>
<dbReference type="SUPFAM" id="SSF48264">
    <property type="entry name" value="Cytochrome P450"/>
    <property type="match status" value="1"/>
</dbReference>
<dbReference type="PANTHER" id="PTHR24305">
    <property type="entry name" value="CYTOCHROME P450"/>
    <property type="match status" value="1"/>
</dbReference>
<evidence type="ECO:0000256" key="5">
    <source>
        <dbReference type="ARBA" id="ARBA00023002"/>
    </source>
</evidence>
<dbReference type="PRINTS" id="PR00385">
    <property type="entry name" value="P450"/>
</dbReference>
<keyword evidence="5 9" id="KW-0560">Oxidoreductase</keyword>
<evidence type="ECO:0000256" key="9">
    <source>
        <dbReference type="RuleBase" id="RU000461"/>
    </source>
</evidence>
<dbReference type="GO" id="GO:0005506">
    <property type="term" value="F:iron ion binding"/>
    <property type="evidence" value="ECO:0007669"/>
    <property type="project" value="InterPro"/>
</dbReference>
<comment type="similarity">
    <text evidence="2 9">Belongs to the cytochrome P450 family.</text>
</comment>
<keyword evidence="11" id="KW-1185">Reference proteome</keyword>
<keyword evidence="4 8" id="KW-0479">Metal-binding</keyword>
<evidence type="ECO:0000256" key="4">
    <source>
        <dbReference type="ARBA" id="ARBA00022723"/>
    </source>
</evidence>
<evidence type="ECO:0000313" key="10">
    <source>
        <dbReference type="EMBL" id="KAJ5487477.1"/>
    </source>
</evidence>
<accession>A0A9W9XAV3</accession>
<evidence type="ECO:0000256" key="8">
    <source>
        <dbReference type="PIRSR" id="PIRSR602401-1"/>
    </source>
</evidence>
<evidence type="ECO:0000256" key="2">
    <source>
        <dbReference type="ARBA" id="ARBA00010617"/>
    </source>
</evidence>
<dbReference type="GO" id="GO:0004497">
    <property type="term" value="F:monooxygenase activity"/>
    <property type="evidence" value="ECO:0007669"/>
    <property type="project" value="UniProtKB-KW"/>
</dbReference>
<dbReference type="PROSITE" id="PS00086">
    <property type="entry name" value="CYTOCHROME_P450"/>
    <property type="match status" value="1"/>
</dbReference>
<dbReference type="GO" id="GO:0020037">
    <property type="term" value="F:heme binding"/>
    <property type="evidence" value="ECO:0007669"/>
    <property type="project" value="InterPro"/>
</dbReference>
<organism evidence="10 11">
    <name type="scientific">Penicillium desertorum</name>
    <dbReference type="NCBI Taxonomy" id="1303715"/>
    <lineage>
        <taxon>Eukaryota</taxon>
        <taxon>Fungi</taxon>
        <taxon>Dikarya</taxon>
        <taxon>Ascomycota</taxon>
        <taxon>Pezizomycotina</taxon>
        <taxon>Eurotiomycetes</taxon>
        <taxon>Eurotiomycetidae</taxon>
        <taxon>Eurotiales</taxon>
        <taxon>Aspergillaceae</taxon>
        <taxon>Penicillium</taxon>
    </lineage>
</organism>
<dbReference type="PRINTS" id="PR00463">
    <property type="entry name" value="EP450I"/>
</dbReference>
<evidence type="ECO:0000313" key="11">
    <source>
        <dbReference type="Proteomes" id="UP001147760"/>
    </source>
</evidence>
<dbReference type="GO" id="GO:0016705">
    <property type="term" value="F:oxidoreductase activity, acting on paired donors, with incorporation or reduction of molecular oxygen"/>
    <property type="evidence" value="ECO:0007669"/>
    <property type="project" value="InterPro"/>
</dbReference>
<dbReference type="Pfam" id="PF00067">
    <property type="entry name" value="p450"/>
    <property type="match status" value="1"/>
</dbReference>
<name>A0A9W9XAV3_9EURO</name>
<dbReference type="CDD" id="cd11062">
    <property type="entry name" value="CYP58-like"/>
    <property type="match status" value="1"/>
</dbReference>
<reference evidence="10" key="1">
    <citation type="submission" date="2022-12" db="EMBL/GenBank/DDBJ databases">
        <authorList>
            <person name="Petersen C."/>
        </authorList>
    </citation>
    <scope>NUCLEOTIDE SEQUENCE</scope>
    <source>
        <strain evidence="10">IBT 17660</strain>
    </source>
</reference>
<dbReference type="OrthoDB" id="3945418at2759"/>
<dbReference type="InterPro" id="IPR001128">
    <property type="entry name" value="Cyt_P450"/>
</dbReference>
<dbReference type="InterPro" id="IPR036396">
    <property type="entry name" value="Cyt_P450_sf"/>
</dbReference>
<feature type="binding site" description="axial binding residue" evidence="8">
    <location>
        <position position="443"/>
    </location>
    <ligand>
        <name>heme</name>
        <dbReference type="ChEBI" id="CHEBI:30413"/>
    </ligand>
    <ligandPart>
        <name>Fe</name>
        <dbReference type="ChEBI" id="CHEBI:18248"/>
    </ligandPart>
</feature>
<comment type="caution">
    <text evidence="10">The sequence shown here is derived from an EMBL/GenBank/DDBJ whole genome shotgun (WGS) entry which is preliminary data.</text>
</comment>
<keyword evidence="6 8" id="KW-0408">Iron</keyword>